<proteinExistence type="predicted"/>
<keyword evidence="3" id="KW-1185">Reference proteome</keyword>
<comment type="caution">
    <text evidence="2">The sequence shown here is derived from an EMBL/GenBank/DDBJ whole genome shotgun (WGS) entry which is preliminary data.</text>
</comment>
<dbReference type="Proteomes" id="UP000887013">
    <property type="component" value="Unassembled WGS sequence"/>
</dbReference>
<organism evidence="2 3">
    <name type="scientific">Nephila pilipes</name>
    <name type="common">Giant wood spider</name>
    <name type="synonym">Nephila maculata</name>
    <dbReference type="NCBI Taxonomy" id="299642"/>
    <lineage>
        <taxon>Eukaryota</taxon>
        <taxon>Metazoa</taxon>
        <taxon>Ecdysozoa</taxon>
        <taxon>Arthropoda</taxon>
        <taxon>Chelicerata</taxon>
        <taxon>Arachnida</taxon>
        <taxon>Araneae</taxon>
        <taxon>Araneomorphae</taxon>
        <taxon>Entelegynae</taxon>
        <taxon>Araneoidea</taxon>
        <taxon>Nephilidae</taxon>
        <taxon>Nephila</taxon>
    </lineage>
</organism>
<reference evidence="2" key="1">
    <citation type="submission" date="2020-08" db="EMBL/GenBank/DDBJ databases">
        <title>Multicomponent nature underlies the extraordinary mechanical properties of spider dragline silk.</title>
        <authorList>
            <person name="Kono N."/>
            <person name="Nakamura H."/>
            <person name="Mori M."/>
            <person name="Yoshida Y."/>
            <person name="Ohtoshi R."/>
            <person name="Malay A.D."/>
            <person name="Moran D.A.P."/>
            <person name="Tomita M."/>
            <person name="Numata K."/>
            <person name="Arakawa K."/>
        </authorList>
    </citation>
    <scope>NUCLEOTIDE SEQUENCE</scope>
</reference>
<dbReference type="OrthoDB" id="425619at2759"/>
<feature type="region of interest" description="Disordered" evidence="1">
    <location>
        <begin position="49"/>
        <end position="100"/>
    </location>
</feature>
<evidence type="ECO:0000256" key="1">
    <source>
        <dbReference type="SAM" id="MobiDB-lite"/>
    </source>
</evidence>
<protein>
    <submittedName>
        <fullName evidence="2">Uncharacterized protein</fullName>
    </submittedName>
</protein>
<dbReference type="EMBL" id="BMAW01042085">
    <property type="protein sequence ID" value="GFS32481.1"/>
    <property type="molecule type" value="Genomic_DNA"/>
</dbReference>
<accession>A0A8X6I6Q2</accession>
<dbReference type="AlphaFoldDB" id="A0A8X6I6Q2"/>
<name>A0A8X6I6Q2_NEPPI</name>
<sequence>MFAEQKRRPARSYTSRDLVLITKPNQKNKNAGNVIPSVKDLRRRGRPVRIIKPSSPTPVNAQIHKGSQNSSSVDPWSGRLRGQRGRLQPMVLRTKPKQNQQMALSAIRLTTRIENKNTLTVSSTEE</sequence>
<feature type="compositionally biased region" description="Polar residues" evidence="1">
    <location>
        <begin position="57"/>
        <end position="74"/>
    </location>
</feature>
<evidence type="ECO:0000313" key="2">
    <source>
        <dbReference type="EMBL" id="GFS32481.1"/>
    </source>
</evidence>
<evidence type="ECO:0000313" key="3">
    <source>
        <dbReference type="Proteomes" id="UP000887013"/>
    </source>
</evidence>
<gene>
    <name evidence="2" type="ORF">NPIL_22721</name>
</gene>